<dbReference type="EMBL" id="CAXKWB010011385">
    <property type="protein sequence ID" value="CAL4101125.1"/>
    <property type="molecule type" value="Genomic_DNA"/>
</dbReference>
<dbReference type="PROSITE" id="PS51746">
    <property type="entry name" value="PPM_2"/>
    <property type="match status" value="1"/>
</dbReference>
<dbReference type="Pfam" id="PF00481">
    <property type="entry name" value="PP2C"/>
    <property type="match status" value="1"/>
</dbReference>
<dbReference type="InterPro" id="IPR001932">
    <property type="entry name" value="PPM-type_phosphatase-like_dom"/>
</dbReference>
<evidence type="ECO:0000256" key="1">
    <source>
        <dbReference type="SAM" id="MobiDB-lite"/>
    </source>
</evidence>
<evidence type="ECO:0000313" key="4">
    <source>
        <dbReference type="Proteomes" id="UP001497623"/>
    </source>
</evidence>
<evidence type="ECO:0000259" key="2">
    <source>
        <dbReference type="PROSITE" id="PS51746"/>
    </source>
</evidence>
<name>A0AAV2QWX7_MEGNR</name>
<dbReference type="AlphaFoldDB" id="A0AAV2QWX7"/>
<feature type="region of interest" description="Disordered" evidence="1">
    <location>
        <begin position="1"/>
        <end position="22"/>
    </location>
</feature>
<dbReference type="PANTHER" id="PTHR13832:SF533">
    <property type="entry name" value="TGF-BETA-ACTIVATED KINASE 1 AND MAP3K7-BINDING PROTEIN 1"/>
    <property type="match status" value="1"/>
</dbReference>
<feature type="domain" description="PPM-type phosphatase" evidence="2">
    <location>
        <begin position="76"/>
        <end position="347"/>
    </location>
</feature>
<dbReference type="CDD" id="cd00143">
    <property type="entry name" value="PP2Cc"/>
    <property type="match status" value="1"/>
</dbReference>
<dbReference type="GO" id="GO:0004722">
    <property type="term" value="F:protein serine/threonine phosphatase activity"/>
    <property type="evidence" value="ECO:0007669"/>
    <property type="project" value="InterPro"/>
</dbReference>
<feature type="region of interest" description="Disordered" evidence="1">
    <location>
        <begin position="359"/>
        <end position="425"/>
    </location>
</feature>
<dbReference type="PANTHER" id="PTHR13832">
    <property type="entry name" value="PROTEIN PHOSPHATASE 2C"/>
    <property type="match status" value="1"/>
</dbReference>
<comment type="caution">
    <text evidence="3">The sequence shown here is derived from an EMBL/GenBank/DDBJ whole genome shotgun (WGS) entry which is preliminary data.</text>
</comment>
<sequence>MSMPNDTVNRKNDAKISGSPHTKSEDFCIILDKVEEIWKSNSLDSFNGCMSEYDVNTNTAADEKSQFERLTKLADQYNLIQTIEGPTREENGKKITTETYISIVKILIGNIIPKIRKKLLERMKKIKKDYRKAINFAKAFDKVLEQEIRGGTTSVVALIHGGVLYVGNMGDSRALLCKKDRYGVLRVRQLTADHTTNSEDELQRLASLGLDISKMRGAKMGSHLLTRCIGNYFVKGGYKEFDILSNATGEPVIAEPHITSVPIDDSCSFLLLMSDGLYKSYQEATNSDQINKEIAQMVVEQFVEQPTLTSVAQTVVDKVVRLHHDVYLTRQSNITTRDDITLIIRNFNFQLRGAVLPSVPQHSPRARTRAKNRARDVSPSSSSSDDLTLRDDLSALPQHLAPEGRYPNHNPRHLQRHQNFSIDEN</sequence>
<proteinExistence type="predicted"/>
<protein>
    <recommendedName>
        <fullName evidence="2">PPM-type phosphatase domain-containing protein</fullName>
    </recommendedName>
</protein>
<keyword evidence="4" id="KW-1185">Reference proteome</keyword>
<dbReference type="SUPFAM" id="SSF81606">
    <property type="entry name" value="PP2C-like"/>
    <property type="match status" value="1"/>
</dbReference>
<dbReference type="Gene3D" id="3.60.40.10">
    <property type="entry name" value="PPM-type phosphatase domain"/>
    <property type="match status" value="1"/>
</dbReference>
<dbReference type="InterPro" id="IPR015655">
    <property type="entry name" value="PP2C"/>
</dbReference>
<feature type="non-terminal residue" evidence="3">
    <location>
        <position position="425"/>
    </location>
</feature>
<reference evidence="3 4" key="1">
    <citation type="submission" date="2024-05" db="EMBL/GenBank/DDBJ databases">
        <authorList>
            <person name="Wallberg A."/>
        </authorList>
    </citation>
    <scope>NUCLEOTIDE SEQUENCE [LARGE SCALE GENOMIC DNA]</scope>
</reference>
<organism evidence="3 4">
    <name type="scientific">Meganyctiphanes norvegica</name>
    <name type="common">Northern krill</name>
    <name type="synonym">Thysanopoda norvegica</name>
    <dbReference type="NCBI Taxonomy" id="48144"/>
    <lineage>
        <taxon>Eukaryota</taxon>
        <taxon>Metazoa</taxon>
        <taxon>Ecdysozoa</taxon>
        <taxon>Arthropoda</taxon>
        <taxon>Crustacea</taxon>
        <taxon>Multicrustacea</taxon>
        <taxon>Malacostraca</taxon>
        <taxon>Eumalacostraca</taxon>
        <taxon>Eucarida</taxon>
        <taxon>Euphausiacea</taxon>
        <taxon>Euphausiidae</taxon>
        <taxon>Meganyctiphanes</taxon>
    </lineage>
</organism>
<dbReference type="SMART" id="SM00332">
    <property type="entry name" value="PP2Cc"/>
    <property type="match status" value="1"/>
</dbReference>
<accession>A0AAV2QWX7</accession>
<evidence type="ECO:0000313" key="3">
    <source>
        <dbReference type="EMBL" id="CAL4101125.1"/>
    </source>
</evidence>
<dbReference type="Proteomes" id="UP001497623">
    <property type="component" value="Unassembled WGS sequence"/>
</dbReference>
<gene>
    <name evidence="3" type="ORF">MNOR_LOCUS16946</name>
</gene>
<dbReference type="InterPro" id="IPR036457">
    <property type="entry name" value="PPM-type-like_dom_sf"/>
</dbReference>